<protein>
    <submittedName>
        <fullName evidence="3">DUF4132 domain-containing protein</fullName>
    </submittedName>
</protein>
<feature type="domain" description="DUF4132" evidence="2">
    <location>
        <begin position="463"/>
        <end position="639"/>
    </location>
</feature>
<reference evidence="4" key="1">
    <citation type="journal article" date="2019" name="Int. J. Syst. Evol. Microbiol.">
        <title>The Global Catalogue of Microorganisms (GCM) 10K type strain sequencing project: providing services to taxonomists for standard genome sequencing and annotation.</title>
        <authorList>
            <consortium name="The Broad Institute Genomics Platform"/>
            <consortium name="The Broad Institute Genome Sequencing Center for Infectious Disease"/>
            <person name="Wu L."/>
            <person name="Ma J."/>
        </authorList>
    </citation>
    <scope>NUCLEOTIDE SEQUENCE [LARGE SCALE GENOMIC DNA]</scope>
    <source>
        <strain evidence="4">JCM 9371</strain>
    </source>
</reference>
<evidence type="ECO:0000313" key="4">
    <source>
        <dbReference type="Proteomes" id="UP001597063"/>
    </source>
</evidence>
<dbReference type="RefSeq" id="WP_131758559.1">
    <property type="nucleotide sequence ID" value="NZ_CAACUY010000054.1"/>
</dbReference>
<feature type="compositionally biased region" description="Basic and acidic residues" evidence="1">
    <location>
        <begin position="53"/>
        <end position="64"/>
    </location>
</feature>
<sequence length="724" mass="80202">MPDTPPTDEAPRDLLPPLLAEPPWTKAPRDREPVVLKGLKVPDEPTAVLWGPGEREEWAGEGRRNYPPPPEGTDWDGVLAAFPDPSAAYKESRPSRAPLYGLLLYGPEDLARTVLADERYYRAIDGTSLLQGIAARFELAALPLLLHADNKWTLSPFRNAEVAQRLLKLGDNTWQDPAPAYFAKHGPAAATLIIPDALRRPGPRRARAERLLRVIADAHGVDAVLDAARPYGEETRRAVATLQLDPLERFPDPLPKPGFDPADLPPVLLRGTNLALPEDAVRHLVTMLLISTPDVPYAGVEPVIEACDPASLAEFAWALYEAHPEPKSWAAPGVQYALRRLGDDRTAARLAVRVARWDKAMVYSWNGTSALYVFTSIGTDAALRHLHRLSQKATDKKRIRPWAQSILTRIAEERGLSAEQLADRLVPDLGLDAEGGMTLDYGPRRFRVGFDEHLKPVVTGEDGKRRKSLPKPGAKDDPELAPAAHRRFAELKKEARTVVADQVRRLEAAMVKGRRWTAEEFETVLLGHPLLWQVARRLVWASGGTAFRVAEDRSLADAADDAFALVPGADVELPHPLRLKDVDAWARVFADYEILQPFPQLGRAVHTLTDEERGTGRLARFEGRIVHFGKILGLADRGWKLGEKETGGFRRHVSLELAADRHVVIDLDPGVRVIAPDEYAEQQLTSVRLFDRPYGKQYPFGDLDPVAASELLAELTRLTDTPAK</sequence>
<feature type="region of interest" description="Disordered" evidence="1">
    <location>
        <begin position="1"/>
        <end position="72"/>
    </location>
</feature>
<evidence type="ECO:0000259" key="2">
    <source>
        <dbReference type="Pfam" id="PF13569"/>
    </source>
</evidence>
<name>A0ABW2XJH2_9ACTN</name>
<keyword evidence="4" id="KW-1185">Reference proteome</keyword>
<proteinExistence type="predicted"/>
<organism evidence="3 4">
    <name type="scientific">Actinomadura fibrosa</name>
    <dbReference type="NCBI Taxonomy" id="111802"/>
    <lineage>
        <taxon>Bacteria</taxon>
        <taxon>Bacillati</taxon>
        <taxon>Actinomycetota</taxon>
        <taxon>Actinomycetes</taxon>
        <taxon>Streptosporangiales</taxon>
        <taxon>Thermomonosporaceae</taxon>
        <taxon>Actinomadura</taxon>
    </lineage>
</organism>
<dbReference type="EMBL" id="JBHTGP010000006">
    <property type="protein sequence ID" value="MFD0685588.1"/>
    <property type="molecule type" value="Genomic_DNA"/>
</dbReference>
<accession>A0ABW2XJH2</accession>
<dbReference type="Pfam" id="PF13569">
    <property type="entry name" value="DUF4132"/>
    <property type="match status" value="1"/>
</dbReference>
<evidence type="ECO:0000313" key="3">
    <source>
        <dbReference type="EMBL" id="MFD0685588.1"/>
    </source>
</evidence>
<evidence type="ECO:0000256" key="1">
    <source>
        <dbReference type="SAM" id="MobiDB-lite"/>
    </source>
</evidence>
<feature type="region of interest" description="Disordered" evidence="1">
    <location>
        <begin position="459"/>
        <end position="481"/>
    </location>
</feature>
<dbReference type="InterPro" id="IPR025406">
    <property type="entry name" value="DUF4132"/>
</dbReference>
<gene>
    <name evidence="3" type="ORF">ACFQZM_13835</name>
</gene>
<comment type="caution">
    <text evidence="3">The sequence shown here is derived from an EMBL/GenBank/DDBJ whole genome shotgun (WGS) entry which is preliminary data.</text>
</comment>
<dbReference type="Proteomes" id="UP001597063">
    <property type="component" value="Unassembled WGS sequence"/>
</dbReference>